<dbReference type="AlphaFoldDB" id="A0A179UX01"/>
<dbReference type="EMBL" id="GG657464">
    <property type="protein sequence ID" value="OAT11581.1"/>
    <property type="molecule type" value="Genomic_DNA"/>
</dbReference>
<evidence type="ECO:0000313" key="2">
    <source>
        <dbReference type="Proteomes" id="UP000002038"/>
    </source>
</evidence>
<proteinExistence type="predicted"/>
<gene>
    <name evidence="1" type="ORF">BDBG_07031</name>
</gene>
<dbReference type="VEuPathDB" id="FungiDB:BDBG_07031"/>
<sequence>MSRSSSSYNSALGVAFNNREWIAYPGSSTSKFYGSLPGMRREREGKQALLVPSLSKNVSSQIPFRLYKQPSRESLEPVLSECSCAVTILSPDCQARVSDSRVIGFLELASNNSLKTKGEERRTKKGKRDHGTRFDIAEILAAIHDYFQIKASFPQRVSGVCYQGYPAITASTRRTKPESDHRSRQTLR</sequence>
<dbReference type="KEGG" id="bgh:BDBG_07031"/>
<protein>
    <submittedName>
        <fullName evidence="1">Uncharacterized protein</fullName>
    </submittedName>
</protein>
<dbReference type="Proteomes" id="UP000002038">
    <property type="component" value="Unassembled WGS sequence"/>
</dbReference>
<evidence type="ECO:0000313" key="1">
    <source>
        <dbReference type="EMBL" id="OAT11581.1"/>
    </source>
</evidence>
<accession>A0A179UX01</accession>
<name>A0A179UX01_BLAGS</name>
<organism evidence="1 2">
    <name type="scientific">Blastomyces gilchristii (strain SLH14081)</name>
    <name type="common">Blastomyces dermatitidis</name>
    <dbReference type="NCBI Taxonomy" id="559298"/>
    <lineage>
        <taxon>Eukaryota</taxon>
        <taxon>Fungi</taxon>
        <taxon>Dikarya</taxon>
        <taxon>Ascomycota</taxon>
        <taxon>Pezizomycotina</taxon>
        <taxon>Eurotiomycetes</taxon>
        <taxon>Eurotiomycetidae</taxon>
        <taxon>Onygenales</taxon>
        <taxon>Ajellomycetaceae</taxon>
        <taxon>Blastomyces</taxon>
    </lineage>
</organism>
<keyword evidence="2" id="KW-1185">Reference proteome</keyword>
<reference evidence="2" key="1">
    <citation type="journal article" date="2015" name="PLoS Genet.">
        <title>The dynamic genome and transcriptome of the human fungal pathogen Blastomyces and close relative Emmonsia.</title>
        <authorList>
            <person name="Munoz J.F."/>
            <person name="Gauthier G.M."/>
            <person name="Desjardins C.A."/>
            <person name="Gallo J.E."/>
            <person name="Holder J."/>
            <person name="Sullivan T.D."/>
            <person name="Marty A.J."/>
            <person name="Carmen J.C."/>
            <person name="Chen Z."/>
            <person name="Ding L."/>
            <person name="Gujja S."/>
            <person name="Magrini V."/>
            <person name="Misas E."/>
            <person name="Mitreva M."/>
            <person name="Priest M."/>
            <person name="Saif S."/>
            <person name="Whiston E.A."/>
            <person name="Young S."/>
            <person name="Zeng Q."/>
            <person name="Goldman W.E."/>
            <person name="Mardis E.R."/>
            <person name="Taylor J.W."/>
            <person name="McEwen J.G."/>
            <person name="Clay O.K."/>
            <person name="Klein B.S."/>
            <person name="Cuomo C.A."/>
        </authorList>
    </citation>
    <scope>NUCLEOTIDE SEQUENCE [LARGE SCALE GENOMIC DNA]</scope>
    <source>
        <strain evidence="2">SLH14081</strain>
    </source>
</reference>
<dbReference type="GeneID" id="8502808"/>
<dbReference type="RefSeq" id="XP_031579938.1">
    <property type="nucleotide sequence ID" value="XM_031722912.1"/>
</dbReference>